<comment type="caution">
    <text evidence="1">The sequence shown here is derived from an EMBL/GenBank/DDBJ whole genome shotgun (WGS) entry which is preliminary data.</text>
</comment>
<protein>
    <submittedName>
        <fullName evidence="1">Uncharacterized protein</fullName>
    </submittedName>
</protein>
<dbReference type="Proteomes" id="UP000316598">
    <property type="component" value="Unassembled WGS sequence"/>
</dbReference>
<dbReference type="AlphaFoldDB" id="A0A5C5WAS3"/>
<keyword evidence="2" id="KW-1185">Reference proteome</keyword>
<dbReference type="EMBL" id="SJPI01000008">
    <property type="protein sequence ID" value="TWT47111.1"/>
    <property type="molecule type" value="Genomic_DNA"/>
</dbReference>
<evidence type="ECO:0000313" key="2">
    <source>
        <dbReference type="Proteomes" id="UP000316598"/>
    </source>
</evidence>
<accession>A0A5C5WAS3</accession>
<organism evidence="1 2">
    <name type="scientific">Rubripirellula amarantea</name>
    <dbReference type="NCBI Taxonomy" id="2527999"/>
    <lineage>
        <taxon>Bacteria</taxon>
        <taxon>Pseudomonadati</taxon>
        <taxon>Planctomycetota</taxon>
        <taxon>Planctomycetia</taxon>
        <taxon>Pirellulales</taxon>
        <taxon>Pirellulaceae</taxon>
        <taxon>Rubripirellula</taxon>
    </lineage>
</organism>
<sequence length="38" mass="4407">MTCTGERLARFLKWKVFRPFPVMSTVIPLIDADRSNPL</sequence>
<reference evidence="1 2" key="1">
    <citation type="submission" date="2019-02" db="EMBL/GenBank/DDBJ databases">
        <title>Deep-cultivation of Planctomycetes and their phenomic and genomic characterization uncovers novel biology.</title>
        <authorList>
            <person name="Wiegand S."/>
            <person name="Jogler M."/>
            <person name="Boedeker C."/>
            <person name="Pinto D."/>
            <person name="Vollmers J."/>
            <person name="Rivas-Marin E."/>
            <person name="Kohn T."/>
            <person name="Peeters S.H."/>
            <person name="Heuer A."/>
            <person name="Rast P."/>
            <person name="Oberbeckmann S."/>
            <person name="Bunk B."/>
            <person name="Jeske O."/>
            <person name="Meyerdierks A."/>
            <person name="Storesund J.E."/>
            <person name="Kallscheuer N."/>
            <person name="Luecker S."/>
            <person name="Lage O.M."/>
            <person name="Pohl T."/>
            <person name="Merkel B.J."/>
            <person name="Hornburger P."/>
            <person name="Mueller R.-W."/>
            <person name="Bruemmer F."/>
            <person name="Labrenz M."/>
            <person name="Spormann A.M."/>
            <person name="Op Den Camp H."/>
            <person name="Overmann J."/>
            <person name="Amann R."/>
            <person name="Jetten M.S.M."/>
            <person name="Mascher T."/>
            <person name="Medema M.H."/>
            <person name="Devos D.P."/>
            <person name="Kaster A.-K."/>
            <person name="Ovreas L."/>
            <person name="Rohde M."/>
            <person name="Galperin M.Y."/>
            <person name="Jogler C."/>
        </authorList>
    </citation>
    <scope>NUCLEOTIDE SEQUENCE [LARGE SCALE GENOMIC DNA]</scope>
    <source>
        <strain evidence="1 2">Pla22</strain>
    </source>
</reference>
<name>A0A5C5WAS3_9BACT</name>
<gene>
    <name evidence="1" type="ORF">Pla22_52540</name>
</gene>
<proteinExistence type="predicted"/>
<evidence type="ECO:0000313" key="1">
    <source>
        <dbReference type="EMBL" id="TWT47111.1"/>
    </source>
</evidence>